<feature type="transmembrane region" description="Helical" evidence="6">
    <location>
        <begin position="43"/>
        <end position="64"/>
    </location>
</feature>
<dbReference type="PROSITE" id="PS50850">
    <property type="entry name" value="MFS"/>
    <property type="match status" value="1"/>
</dbReference>
<feature type="transmembrane region" description="Helical" evidence="6">
    <location>
        <begin position="161"/>
        <end position="183"/>
    </location>
</feature>
<dbReference type="InterPro" id="IPR011701">
    <property type="entry name" value="MFS"/>
</dbReference>
<dbReference type="AlphaFoldDB" id="A0A0U5AEF6"/>
<keyword evidence="5 6" id="KW-0472">Membrane</keyword>
<feature type="transmembrane region" description="Helical" evidence="6">
    <location>
        <begin position="233"/>
        <end position="254"/>
    </location>
</feature>
<dbReference type="GO" id="GO:0005886">
    <property type="term" value="C:plasma membrane"/>
    <property type="evidence" value="ECO:0007669"/>
    <property type="project" value="UniProtKB-SubCell"/>
</dbReference>
<name>A0A0U5AEF6_9EURY</name>
<dbReference type="InterPro" id="IPR050189">
    <property type="entry name" value="MFS_Efflux_Transporters"/>
</dbReference>
<reference evidence="9" key="1">
    <citation type="journal article" date="2016" name="Environ. Microbiol.">
        <title>The complete genome of a viable archaeum isolated from 123-million-year-old rock salt.</title>
        <authorList>
            <person name="Jaakkola S.T."/>
            <person name="Pfeiffer F."/>
            <person name="Ravantti J.J."/>
            <person name="Guo Q."/>
            <person name="Liu Y."/>
            <person name="Chen X."/>
            <person name="Ma H."/>
            <person name="Yang C."/>
            <person name="Oksanen H.M."/>
            <person name="Bamford D.H."/>
        </authorList>
    </citation>
    <scope>NUCLEOTIDE SEQUENCE</scope>
    <source>
        <strain evidence="9">JI20-1</strain>
    </source>
</reference>
<dbReference type="OrthoDB" id="306263at2157"/>
<dbReference type="PANTHER" id="PTHR43124:SF3">
    <property type="entry name" value="CHLORAMPHENICOL EFFLUX PUMP RV0191"/>
    <property type="match status" value="1"/>
</dbReference>
<keyword evidence="4 6" id="KW-1133">Transmembrane helix</keyword>
<evidence type="ECO:0000313" key="9">
    <source>
        <dbReference type="Proteomes" id="UP000066737"/>
    </source>
</evidence>
<evidence type="ECO:0000256" key="3">
    <source>
        <dbReference type="ARBA" id="ARBA00022692"/>
    </source>
</evidence>
<comment type="subcellular location">
    <subcellularLocation>
        <location evidence="1">Cell membrane</location>
        <topology evidence="1">Multi-pass membrane protein</topology>
    </subcellularLocation>
</comment>
<dbReference type="RefSeq" id="WP_082687187.1">
    <property type="nucleotide sequence ID" value="NZ_CEML01000001.1"/>
</dbReference>
<feature type="transmembrane region" description="Helical" evidence="6">
    <location>
        <begin position="70"/>
        <end position="90"/>
    </location>
</feature>
<dbReference type="GO" id="GO:0022857">
    <property type="term" value="F:transmembrane transporter activity"/>
    <property type="evidence" value="ECO:0007669"/>
    <property type="project" value="InterPro"/>
</dbReference>
<feature type="transmembrane region" description="Helical" evidence="6">
    <location>
        <begin position="274"/>
        <end position="294"/>
    </location>
</feature>
<dbReference type="EMBL" id="LN831302">
    <property type="protein sequence ID" value="CQH56333.1"/>
    <property type="molecule type" value="Genomic_DNA"/>
</dbReference>
<dbReference type="GeneID" id="26659012"/>
<accession>A0A0U5AEF6</accession>
<dbReference type="SUPFAM" id="SSF103473">
    <property type="entry name" value="MFS general substrate transporter"/>
    <property type="match status" value="1"/>
</dbReference>
<evidence type="ECO:0000259" key="7">
    <source>
        <dbReference type="PROSITE" id="PS50850"/>
    </source>
</evidence>
<proteinExistence type="predicted"/>
<evidence type="ECO:0000256" key="2">
    <source>
        <dbReference type="ARBA" id="ARBA00022475"/>
    </source>
</evidence>
<feature type="transmembrane region" description="Helical" evidence="6">
    <location>
        <begin position="203"/>
        <end position="226"/>
    </location>
</feature>
<organism evidence="8 9">
    <name type="scientific">Halobacterium hubeiense</name>
    <dbReference type="NCBI Taxonomy" id="1407499"/>
    <lineage>
        <taxon>Archaea</taxon>
        <taxon>Methanobacteriati</taxon>
        <taxon>Methanobacteriota</taxon>
        <taxon>Stenosarchaea group</taxon>
        <taxon>Halobacteria</taxon>
        <taxon>Halobacteriales</taxon>
        <taxon>Halobacteriaceae</taxon>
        <taxon>Halobacterium</taxon>
    </lineage>
</organism>
<evidence type="ECO:0000256" key="1">
    <source>
        <dbReference type="ARBA" id="ARBA00004651"/>
    </source>
</evidence>
<evidence type="ECO:0000256" key="5">
    <source>
        <dbReference type="ARBA" id="ARBA00023136"/>
    </source>
</evidence>
<sequence length="388" mass="38985">MRSWRGVGLVTGWQFTASLAFYAIFASTAFVREDFGISRALTGTVVTAIMLGYTVLLFGTGAAVDGYGERPVMVVGLLGMAVGCVGVAFAPTFPLLLAALVVLGFAYATAMPATNRAIVAVSPRDSRNLAMNVKQVGVTAGSGLGALLVTAVAATRFGWRGGFLVVAGAAVVVAAAFAAGYEGTTGSGTLSMPDVRGLLDDPAYRGLVLAGLFLGAAVFTTTGYVVLHMTESVAVAAGFAGAVLAGVQVSGSVGRLVGGALSDRMSGAPSRGPALVLTAQGVLAAVCFLGVTVAETPWTSAVAFALLGLFILGFPGVYYATMTAIVDDDEVGAATAGGQTTLNLGGIAAPPLFGFVVDGFSYDIAWTLAAAVTAVGAVVVWTQVARRA</sequence>
<dbReference type="InterPro" id="IPR020846">
    <property type="entry name" value="MFS_dom"/>
</dbReference>
<evidence type="ECO:0000256" key="4">
    <source>
        <dbReference type="ARBA" id="ARBA00022989"/>
    </source>
</evidence>
<feature type="transmembrane region" description="Helical" evidence="6">
    <location>
        <begin position="301"/>
        <end position="320"/>
    </location>
</feature>
<keyword evidence="3 6" id="KW-0812">Transmembrane</keyword>
<gene>
    <name evidence="8" type="ORF">HHUB_2366</name>
</gene>
<feature type="domain" description="Major facilitator superfamily (MFS) profile" evidence="7">
    <location>
        <begin position="1"/>
        <end position="388"/>
    </location>
</feature>
<dbReference type="PANTHER" id="PTHR43124">
    <property type="entry name" value="PURINE EFFLUX PUMP PBUE"/>
    <property type="match status" value="1"/>
</dbReference>
<dbReference type="Gene3D" id="1.20.1250.20">
    <property type="entry name" value="MFS general substrate transporter like domains"/>
    <property type="match status" value="1"/>
</dbReference>
<dbReference type="STRING" id="1407499.HHUB_2366"/>
<dbReference type="KEGG" id="hhb:Hhub_2366"/>
<feature type="transmembrane region" description="Helical" evidence="6">
    <location>
        <begin position="364"/>
        <end position="384"/>
    </location>
</feature>
<evidence type="ECO:0000313" key="8">
    <source>
        <dbReference type="EMBL" id="CQH56333.1"/>
    </source>
</evidence>
<feature type="transmembrane region" description="Helical" evidence="6">
    <location>
        <begin position="95"/>
        <end position="113"/>
    </location>
</feature>
<keyword evidence="9" id="KW-1185">Reference proteome</keyword>
<protein>
    <submittedName>
        <fullName evidence="8">Major facilitator superfamily transport protein</fullName>
    </submittedName>
</protein>
<feature type="transmembrane region" description="Helical" evidence="6">
    <location>
        <begin position="12"/>
        <end position="31"/>
    </location>
</feature>
<dbReference type="InterPro" id="IPR036259">
    <property type="entry name" value="MFS_trans_sf"/>
</dbReference>
<evidence type="ECO:0000256" key="6">
    <source>
        <dbReference type="SAM" id="Phobius"/>
    </source>
</evidence>
<dbReference type="Proteomes" id="UP000066737">
    <property type="component" value="Chromosome I"/>
</dbReference>
<dbReference type="Pfam" id="PF07690">
    <property type="entry name" value="MFS_1"/>
    <property type="match status" value="1"/>
</dbReference>
<keyword evidence="2" id="KW-1003">Cell membrane</keyword>